<dbReference type="GO" id="GO:0004803">
    <property type="term" value="F:transposase activity"/>
    <property type="evidence" value="ECO:0007669"/>
    <property type="project" value="InterPro"/>
</dbReference>
<keyword evidence="2" id="KW-1185">Reference proteome</keyword>
<dbReference type="InterPro" id="IPR036515">
    <property type="entry name" value="Transposase_17_sf"/>
</dbReference>
<dbReference type="SMART" id="SM01321">
    <property type="entry name" value="Y1_Tnp"/>
    <property type="match status" value="1"/>
</dbReference>
<dbReference type="PANTHER" id="PTHR36966">
    <property type="entry name" value="REP-ASSOCIATED TYROSINE TRANSPOSASE"/>
    <property type="match status" value="1"/>
</dbReference>
<dbReference type="NCBIfam" id="NF047646">
    <property type="entry name" value="REP_Tyr_transpos"/>
    <property type="match status" value="1"/>
</dbReference>
<reference evidence="1" key="1">
    <citation type="journal article" name="Emerg. Infect. Dis.">
        <title>Two cases of a newly characterized neisseria species.</title>
        <authorList>
            <person name="Mustapha M."/>
            <person name="Lemos A.P.S."/>
            <person name="Harrison L.H."/>
            <person name="Vantyne D."/>
            <person name="Sacchi C.T."/>
        </authorList>
    </citation>
    <scope>NUCLEOTIDE SEQUENCE</scope>
    <source>
        <strain evidence="1">N.95.16</strain>
    </source>
</reference>
<dbReference type="Proteomes" id="UP000486297">
    <property type="component" value="Unassembled WGS sequence"/>
</dbReference>
<dbReference type="Gene3D" id="3.30.70.1290">
    <property type="entry name" value="Transposase IS200-like"/>
    <property type="match status" value="1"/>
</dbReference>
<sequence>MSRYRRSYVAGGTFFFTVKLADPKSRLLVEHIDLLREAYAFVQKRHPFETVAICVMPNHLHAVWTLPDGDSDYPLRWRLIKTRFSHHFAASTVLSASKQRRREKGIWQRRFYEHTVRDYADLRRVVDYVHFNPVKHGFSDCVKDWPFSSFHRFVRDGLLPPDWGGTIDTRIMNFGE</sequence>
<dbReference type="EMBL" id="WJXO01000001">
    <property type="protein sequence ID" value="MRN38895.1"/>
    <property type="molecule type" value="Genomic_DNA"/>
</dbReference>
<accession>A0A5Q3RZQ6</accession>
<dbReference type="InterPro" id="IPR002686">
    <property type="entry name" value="Transposase_17"/>
</dbReference>
<evidence type="ECO:0000313" key="2">
    <source>
        <dbReference type="Proteomes" id="UP000486297"/>
    </source>
</evidence>
<name>A0A5Q3RZQ6_9NEIS</name>
<dbReference type="GO" id="GO:0006313">
    <property type="term" value="P:DNA transposition"/>
    <property type="evidence" value="ECO:0007669"/>
    <property type="project" value="InterPro"/>
</dbReference>
<dbReference type="PANTHER" id="PTHR36966:SF1">
    <property type="entry name" value="REP-ASSOCIATED TYROSINE TRANSPOSASE"/>
    <property type="match status" value="1"/>
</dbReference>
<comment type="caution">
    <text evidence="1">The sequence shown here is derived from an EMBL/GenBank/DDBJ whole genome shotgun (WGS) entry which is preliminary data.</text>
</comment>
<dbReference type="GO" id="GO:0043565">
    <property type="term" value="F:sequence-specific DNA binding"/>
    <property type="evidence" value="ECO:0007669"/>
    <property type="project" value="TreeGrafter"/>
</dbReference>
<proteinExistence type="predicted"/>
<dbReference type="SUPFAM" id="SSF143422">
    <property type="entry name" value="Transposase IS200-like"/>
    <property type="match status" value="1"/>
</dbReference>
<dbReference type="RefSeq" id="WP_095501684.1">
    <property type="nucleotide sequence ID" value="NZ_CP046027.1"/>
</dbReference>
<gene>
    <name evidence="1" type="ORF">GJU80_10525</name>
</gene>
<dbReference type="AlphaFoldDB" id="A0A5Q3RZQ6"/>
<dbReference type="InterPro" id="IPR052715">
    <property type="entry name" value="RAYT_transposase"/>
</dbReference>
<organism evidence="1 2">
    <name type="scientific">Neisseria brasiliensis</name>
    <dbReference type="NCBI Taxonomy" id="2666100"/>
    <lineage>
        <taxon>Bacteria</taxon>
        <taxon>Pseudomonadati</taxon>
        <taxon>Pseudomonadota</taxon>
        <taxon>Betaproteobacteria</taxon>
        <taxon>Neisseriales</taxon>
        <taxon>Neisseriaceae</taxon>
        <taxon>Neisseria</taxon>
    </lineage>
</organism>
<protein>
    <submittedName>
        <fullName evidence="1">Transposase</fullName>
    </submittedName>
</protein>
<evidence type="ECO:0000313" key="1">
    <source>
        <dbReference type="EMBL" id="MRN38895.1"/>
    </source>
</evidence>